<sequence>MLTRRIHYYSGVTIALFVTLHLINHTVSLISIEKHIDMMTQLRKIYRNIFAEILLLSAVGVQIYSGLQLYRSKYKTAKGFYEKLQLWSGLYLAIFFVIHLSAMMVGRFILELDTNFYFGAAGLNHFPVNLFFIPYYSLAIFSFFAHLASIHYQKMKSRHKDAGIQSGIILSIGVIMIFLLMYGLTHGFQGISIPDAYGILVGK</sequence>
<gene>
    <name evidence="2" type="ORF">KACHI17_02080</name>
</gene>
<dbReference type="GO" id="GO:0016020">
    <property type="term" value="C:membrane"/>
    <property type="evidence" value="ECO:0007669"/>
    <property type="project" value="InterPro"/>
</dbReference>
<name>A0AAT9GFG4_9BACT</name>
<dbReference type="EMBL" id="AP029612">
    <property type="protein sequence ID" value="BFG69327.1"/>
    <property type="molecule type" value="Genomic_DNA"/>
</dbReference>
<organism evidence="2">
    <name type="scientific">Sediminibacterium sp. KACHI17</name>
    <dbReference type="NCBI Taxonomy" id="1751071"/>
    <lineage>
        <taxon>Bacteria</taxon>
        <taxon>Pseudomonadati</taxon>
        <taxon>Bacteroidota</taxon>
        <taxon>Chitinophagia</taxon>
        <taxon>Chitinophagales</taxon>
        <taxon>Chitinophagaceae</taxon>
        <taxon>Sediminibacterium</taxon>
    </lineage>
</organism>
<keyword evidence="1" id="KW-1133">Transmembrane helix</keyword>
<feature type="transmembrane region" description="Helical" evidence="1">
    <location>
        <begin position="7"/>
        <end position="25"/>
    </location>
</feature>
<evidence type="ECO:0000313" key="2">
    <source>
        <dbReference type="EMBL" id="BFG69327.1"/>
    </source>
</evidence>
<evidence type="ECO:0000256" key="1">
    <source>
        <dbReference type="SAM" id="Phobius"/>
    </source>
</evidence>
<feature type="transmembrane region" description="Helical" evidence="1">
    <location>
        <begin position="162"/>
        <end position="184"/>
    </location>
</feature>
<feature type="transmembrane region" description="Helical" evidence="1">
    <location>
        <begin position="88"/>
        <end position="110"/>
    </location>
</feature>
<feature type="transmembrane region" description="Helical" evidence="1">
    <location>
        <begin position="130"/>
        <end position="150"/>
    </location>
</feature>
<dbReference type="AlphaFoldDB" id="A0AAT9GFG4"/>
<feature type="transmembrane region" description="Helical" evidence="1">
    <location>
        <begin position="45"/>
        <end position="67"/>
    </location>
</feature>
<reference evidence="2" key="1">
    <citation type="submission" date="2024-02" db="EMBL/GenBank/DDBJ databases">
        <title>Sediminibacterium planktonica sp. nov. and Sediminibacterium longus sp. nov., isolated from surface lake and river water.</title>
        <authorList>
            <person name="Watanabe K."/>
            <person name="Takemine S."/>
            <person name="Ishii Y."/>
            <person name="Ogata Y."/>
            <person name="Shindo C."/>
            <person name="Suda W."/>
        </authorList>
    </citation>
    <scope>NUCLEOTIDE SEQUENCE</scope>
    <source>
        <strain evidence="2">KACHI17</strain>
    </source>
</reference>
<dbReference type="SUPFAM" id="SSF81343">
    <property type="entry name" value="Fumarate reductase respiratory complex transmembrane subunits"/>
    <property type="match status" value="1"/>
</dbReference>
<keyword evidence="1" id="KW-0812">Transmembrane</keyword>
<accession>A0AAT9GFG4</accession>
<keyword evidence="1" id="KW-0472">Membrane</keyword>
<protein>
    <recommendedName>
        <fullName evidence="3">DUF4405 domain-containing protein</fullName>
    </recommendedName>
</protein>
<evidence type="ECO:0008006" key="3">
    <source>
        <dbReference type="Google" id="ProtNLM"/>
    </source>
</evidence>
<proteinExistence type="predicted"/>
<dbReference type="InterPro" id="IPR034804">
    <property type="entry name" value="SQR/QFR_C/D"/>
</dbReference>
<dbReference type="RefSeq" id="WP_353549654.1">
    <property type="nucleotide sequence ID" value="NZ_AP029612.1"/>
</dbReference>